<dbReference type="EMBL" id="AMYT01000017">
    <property type="protein sequence ID" value="EKU27411.1"/>
    <property type="molecule type" value="Genomic_DNA"/>
</dbReference>
<comment type="subcellular location">
    <subcellularLocation>
        <location evidence="1">Membrane</location>
        <topology evidence="1">Multi-pass membrane protein</topology>
    </subcellularLocation>
</comment>
<dbReference type="InterPro" id="IPR050368">
    <property type="entry name" value="ClC-type_chloride_channel"/>
</dbReference>
<feature type="transmembrane region" description="Helical" evidence="5">
    <location>
        <begin position="145"/>
        <end position="170"/>
    </location>
</feature>
<feature type="transmembrane region" description="Helical" evidence="5">
    <location>
        <begin position="297"/>
        <end position="316"/>
    </location>
</feature>
<keyword evidence="3 5" id="KW-1133">Transmembrane helix</keyword>
<dbReference type="InterPro" id="IPR001807">
    <property type="entry name" value="ClC"/>
</dbReference>
<organism evidence="6 7">
    <name type="scientific">Catellicoccus marimammalium M35/04/3</name>
    <dbReference type="NCBI Taxonomy" id="1234409"/>
    <lineage>
        <taxon>Bacteria</taxon>
        <taxon>Bacillati</taxon>
        <taxon>Bacillota</taxon>
        <taxon>Bacilli</taxon>
        <taxon>Lactobacillales</taxon>
        <taxon>Enterococcaceae</taxon>
        <taxon>Catellicoccus</taxon>
    </lineage>
</organism>
<dbReference type="AlphaFoldDB" id="K8ZPA4"/>
<accession>K8ZPA4</accession>
<evidence type="ECO:0000256" key="4">
    <source>
        <dbReference type="ARBA" id="ARBA00023136"/>
    </source>
</evidence>
<evidence type="ECO:0000256" key="3">
    <source>
        <dbReference type="ARBA" id="ARBA00022989"/>
    </source>
</evidence>
<dbReference type="OrthoDB" id="9767361at2"/>
<feature type="transmembrane region" description="Helical" evidence="5">
    <location>
        <begin position="218"/>
        <end position="238"/>
    </location>
</feature>
<dbReference type="PRINTS" id="PR00762">
    <property type="entry name" value="CLCHANNEL"/>
</dbReference>
<keyword evidence="2 5" id="KW-0812">Transmembrane</keyword>
<dbReference type="STRING" id="1234409.C683_0742"/>
<feature type="transmembrane region" description="Helical" evidence="5">
    <location>
        <begin position="337"/>
        <end position="357"/>
    </location>
</feature>
<feature type="transmembrane region" description="Helical" evidence="5">
    <location>
        <begin position="12"/>
        <end position="38"/>
    </location>
</feature>
<comment type="caution">
    <text evidence="6">The sequence shown here is derived from an EMBL/GenBank/DDBJ whole genome shotgun (WGS) entry which is preliminary data.</text>
</comment>
<dbReference type="PANTHER" id="PTHR43427:SF12">
    <property type="entry name" value="CHLORIDE TRANSPORTER"/>
    <property type="match status" value="1"/>
</dbReference>
<keyword evidence="4 5" id="KW-0472">Membrane</keyword>
<dbReference type="GO" id="GO:0016020">
    <property type="term" value="C:membrane"/>
    <property type="evidence" value="ECO:0007669"/>
    <property type="project" value="UniProtKB-SubCell"/>
</dbReference>
<dbReference type="RefSeq" id="WP_009490151.1">
    <property type="nucleotide sequence ID" value="NZ_AMYT01000017.1"/>
</dbReference>
<feature type="transmembrane region" description="Helical" evidence="5">
    <location>
        <begin position="258"/>
        <end position="277"/>
    </location>
</feature>
<keyword evidence="7" id="KW-1185">Reference proteome</keyword>
<evidence type="ECO:0000313" key="6">
    <source>
        <dbReference type="EMBL" id="EKU27411.1"/>
    </source>
</evidence>
<gene>
    <name evidence="6" type="ORF">C683_0742</name>
</gene>
<dbReference type="Pfam" id="PF00654">
    <property type="entry name" value="Voltage_CLC"/>
    <property type="match status" value="1"/>
</dbReference>
<dbReference type="InterPro" id="IPR014743">
    <property type="entry name" value="Cl-channel_core"/>
</dbReference>
<proteinExistence type="predicted"/>
<sequence length="400" mass="44511">MKEHSIHATVYYVLKWLVISFILAILCGSIISIYILAINKGEQVRALHPIMILGLPFVGAAVTYMYQYFHLTSQVGNKLLIAKANGSEEKIPFRAIPVSMLGTIASHWFGASIGREDIATQLAGGMIDQVDQHFYFRFTDIEKQWLITCGLGAGFACTFGTPVAGTLFALEISKARSFRLDAIYPVFMTSLLSYWVTTCFDLHQRGVFSVTGYPKEELMTFVWLFIISILFACIGRCYRFGISLVQKSMQTWIKNPVWITFLGGLCVVILTLIFHNIEYLGLSSAMQKEAIDGTPSPFGFFWKLLYTMICVGTGFRGGTLTPLFDIGSNFGHFLSRWVPFDASFISALGFLGVFAAATNTPLTCFILGIELFGGKGAIFFFFVTITSYICSGKYSVFTQK</sequence>
<dbReference type="GO" id="GO:0015108">
    <property type="term" value="F:chloride transmembrane transporter activity"/>
    <property type="evidence" value="ECO:0007669"/>
    <property type="project" value="InterPro"/>
</dbReference>
<dbReference type="PANTHER" id="PTHR43427">
    <property type="entry name" value="CHLORIDE CHANNEL PROTEIN CLC-E"/>
    <property type="match status" value="1"/>
</dbReference>
<feature type="transmembrane region" description="Helical" evidence="5">
    <location>
        <begin position="50"/>
        <end position="69"/>
    </location>
</feature>
<dbReference type="Proteomes" id="UP000016057">
    <property type="component" value="Unassembled WGS sequence"/>
</dbReference>
<dbReference type="Gene3D" id="1.10.3080.10">
    <property type="entry name" value="Clc chloride channel"/>
    <property type="match status" value="1"/>
</dbReference>
<dbReference type="eggNOG" id="COG0038">
    <property type="taxonomic scope" value="Bacteria"/>
</dbReference>
<dbReference type="SUPFAM" id="SSF81340">
    <property type="entry name" value="Clc chloride channel"/>
    <property type="match status" value="1"/>
</dbReference>
<protein>
    <submittedName>
        <fullName evidence="6">Voltage-gated chloride channel family protein</fullName>
    </submittedName>
</protein>
<feature type="transmembrane region" description="Helical" evidence="5">
    <location>
        <begin position="182"/>
        <end position="198"/>
    </location>
</feature>
<evidence type="ECO:0000256" key="5">
    <source>
        <dbReference type="SAM" id="Phobius"/>
    </source>
</evidence>
<reference evidence="6 7" key="1">
    <citation type="journal article" date="2013" name="Genome Announc.">
        <title>Draft Genome Sequence of Catellicoccus marimammalium, a Novel Species Commonly Found in Gull Feces.</title>
        <authorList>
            <person name="Weigand M.R."/>
            <person name="Ryu H."/>
            <person name="Bozcek L."/>
            <person name="Konstantinidis K.T."/>
            <person name="Santo Domingo J.W."/>
        </authorList>
    </citation>
    <scope>NUCLEOTIDE SEQUENCE [LARGE SCALE GENOMIC DNA]</scope>
    <source>
        <strain evidence="6 7">M35/04/3</strain>
    </source>
</reference>
<evidence type="ECO:0000256" key="2">
    <source>
        <dbReference type="ARBA" id="ARBA00022692"/>
    </source>
</evidence>
<name>K8ZPA4_9ENTE</name>
<evidence type="ECO:0000313" key="7">
    <source>
        <dbReference type="Proteomes" id="UP000016057"/>
    </source>
</evidence>
<evidence type="ECO:0000256" key="1">
    <source>
        <dbReference type="ARBA" id="ARBA00004141"/>
    </source>
</evidence>